<evidence type="ECO:0000313" key="3">
    <source>
        <dbReference type="Proteomes" id="UP000032247"/>
    </source>
</evidence>
<organism evidence="2 3">
    <name type="scientific">Bacillus subtilis</name>
    <dbReference type="NCBI Taxonomy" id="1423"/>
    <lineage>
        <taxon>Bacteria</taxon>
        <taxon>Bacillati</taxon>
        <taxon>Bacillota</taxon>
        <taxon>Bacilli</taxon>
        <taxon>Bacillales</taxon>
        <taxon>Bacillaceae</taxon>
        <taxon>Bacillus</taxon>
    </lineage>
</organism>
<evidence type="ECO:0000313" key="2">
    <source>
        <dbReference type="EMBL" id="KIU09911.1"/>
    </source>
</evidence>
<dbReference type="Proteomes" id="UP000032247">
    <property type="component" value="Unassembled WGS sequence"/>
</dbReference>
<dbReference type="STRING" id="483913.AN935_19830"/>
<dbReference type="PATRIC" id="fig|1423.173.peg.3356"/>
<protein>
    <submittedName>
        <fullName evidence="2">Regulatory protein</fullName>
    </submittedName>
</protein>
<dbReference type="Gene3D" id="1.10.10.10">
    <property type="entry name" value="Winged helix-like DNA-binding domain superfamily/Winged helix DNA-binding domain"/>
    <property type="match status" value="1"/>
</dbReference>
<dbReference type="PANTHER" id="PTHR33169:SF13">
    <property type="entry name" value="PADR-FAMILY TRANSCRIPTIONAL REGULATOR"/>
    <property type="match status" value="1"/>
</dbReference>
<proteinExistence type="predicted"/>
<sequence length="113" mass="13145">MPKQRPQEMDQLTDPAYYIVLTLLEPKHGYSIMQEIEDMTDDSFTIGPATLYTLLKKLLQEGIIELVNNDNPRRKVYQTTLHGQELLKKEIQRRKVMAEHGQRAFQQLKGDSS</sequence>
<dbReference type="PANTHER" id="PTHR33169">
    <property type="entry name" value="PADR-FAMILY TRANSCRIPTIONAL REGULATOR"/>
    <property type="match status" value="1"/>
</dbReference>
<dbReference type="InterPro" id="IPR036390">
    <property type="entry name" value="WH_DNA-bd_sf"/>
</dbReference>
<evidence type="ECO:0000259" key="1">
    <source>
        <dbReference type="Pfam" id="PF03551"/>
    </source>
</evidence>
<comment type="caution">
    <text evidence="2">The sequence shown here is derived from an EMBL/GenBank/DDBJ whole genome shotgun (WGS) entry which is preliminary data.</text>
</comment>
<reference evidence="2 3" key="1">
    <citation type="submission" date="2014-12" db="EMBL/GenBank/DDBJ databases">
        <title>Comparative genome analysis of Bacillus coagulans HM-08, Clostridium butyricum HM-68, Bacillus subtilis HM-66 and Bacillus licheniformis BL-09.</title>
        <authorList>
            <person name="Zhang H."/>
        </authorList>
    </citation>
    <scope>NUCLEOTIDE SEQUENCE [LARGE SCALE GENOMIC DNA]</scope>
    <source>
        <strain evidence="2 3">HM-66</strain>
    </source>
</reference>
<dbReference type="RefSeq" id="WP_043858313.1">
    <property type="nucleotide sequence ID" value="NZ_AP028964.1"/>
</dbReference>
<dbReference type="InterPro" id="IPR052509">
    <property type="entry name" value="Metal_resp_DNA-bind_regulator"/>
</dbReference>
<dbReference type="InterPro" id="IPR036388">
    <property type="entry name" value="WH-like_DNA-bd_sf"/>
</dbReference>
<feature type="domain" description="Transcription regulator PadR N-terminal" evidence="1">
    <location>
        <begin position="21"/>
        <end position="88"/>
    </location>
</feature>
<dbReference type="EMBL" id="JXBC01000006">
    <property type="protein sequence ID" value="KIU09911.1"/>
    <property type="molecule type" value="Genomic_DNA"/>
</dbReference>
<name>A0A0D1L2W1_BACIU</name>
<dbReference type="SUPFAM" id="SSF46785">
    <property type="entry name" value="Winged helix' DNA-binding domain"/>
    <property type="match status" value="1"/>
</dbReference>
<dbReference type="AlphaFoldDB" id="A0A0D1L2W1"/>
<dbReference type="InterPro" id="IPR005149">
    <property type="entry name" value="Tscrpt_reg_PadR_N"/>
</dbReference>
<dbReference type="Pfam" id="PF03551">
    <property type="entry name" value="PadR"/>
    <property type="match status" value="1"/>
</dbReference>
<accession>A0A0D1L2W1</accession>
<gene>
    <name evidence="2" type="ORF">SC09_Contig28orf00028</name>
</gene>